<accession>A0AA88UU47</accession>
<keyword evidence="4" id="KW-1185">Reference proteome</keyword>
<feature type="region of interest" description="Disordered" evidence="1">
    <location>
        <begin position="154"/>
        <end position="205"/>
    </location>
</feature>
<dbReference type="EMBL" id="JAVXUO010000160">
    <property type="protein sequence ID" value="KAK2994891.1"/>
    <property type="molecule type" value="Genomic_DNA"/>
</dbReference>
<gene>
    <name evidence="3" type="ORF">RJ640_024599</name>
</gene>
<name>A0AA88UU47_9ASTE</name>
<protein>
    <recommendedName>
        <fullName evidence="2">Retrotransposon gag domain-containing protein</fullName>
    </recommendedName>
</protein>
<dbReference type="Pfam" id="PF03732">
    <property type="entry name" value="Retrotrans_gag"/>
    <property type="match status" value="1"/>
</dbReference>
<evidence type="ECO:0000313" key="4">
    <source>
        <dbReference type="Proteomes" id="UP001187471"/>
    </source>
</evidence>
<evidence type="ECO:0000256" key="1">
    <source>
        <dbReference type="SAM" id="MobiDB-lite"/>
    </source>
</evidence>
<comment type="caution">
    <text evidence="3">The sequence shown here is derived from an EMBL/GenBank/DDBJ whole genome shotgun (WGS) entry which is preliminary data.</text>
</comment>
<dbReference type="Proteomes" id="UP001187471">
    <property type="component" value="Unassembled WGS sequence"/>
</dbReference>
<proteinExistence type="predicted"/>
<dbReference type="AlphaFoldDB" id="A0AA88UU47"/>
<sequence length="253" mass="28779">MDVAASETWVNELDKIFEVMGCSDKQKAKQINGGITSRMMTAEEKANLIWQAFQERFFKKYFPPNVKEAIESDFMRIAQHPNDTITEYEEIFARVSRFAPHIVQDERHHACKFRDGLCFEIRRQMSILDNPTYAQVVDGAQRLERIQEEQLRIWEDKRKRTDHNESNSGGGRKQSSDAKRRSIGGSGQRQCAVVPREVPPDVAPHPTPVHRCAVVPREVAPDVAPLPPPVHRCVVVPPEVGPDIAPHPPPVHR</sequence>
<organism evidence="3 4">
    <name type="scientific">Escallonia rubra</name>
    <dbReference type="NCBI Taxonomy" id="112253"/>
    <lineage>
        <taxon>Eukaryota</taxon>
        <taxon>Viridiplantae</taxon>
        <taxon>Streptophyta</taxon>
        <taxon>Embryophyta</taxon>
        <taxon>Tracheophyta</taxon>
        <taxon>Spermatophyta</taxon>
        <taxon>Magnoliopsida</taxon>
        <taxon>eudicotyledons</taxon>
        <taxon>Gunneridae</taxon>
        <taxon>Pentapetalae</taxon>
        <taxon>asterids</taxon>
        <taxon>campanulids</taxon>
        <taxon>Escalloniales</taxon>
        <taxon>Escalloniaceae</taxon>
        <taxon>Escallonia</taxon>
    </lineage>
</organism>
<feature type="compositionally biased region" description="Basic and acidic residues" evidence="1">
    <location>
        <begin position="154"/>
        <end position="165"/>
    </location>
</feature>
<evidence type="ECO:0000259" key="2">
    <source>
        <dbReference type="Pfam" id="PF03732"/>
    </source>
</evidence>
<dbReference type="InterPro" id="IPR005162">
    <property type="entry name" value="Retrotrans_gag_dom"/>
</dbReference>
<evidence type="ECO:0000313" key="3">
    <source>
        <dbReference type="EMBL" id="KAK2994891.1"/>
    </source>
</evidence>
<reference evidence="3" key="1">
    <citation type="submission" date="2022-12" db="EMBL/GenBank/DDBJ databases">
        <title>Draft genome assemblies for two species of Escallonia (Escalloniales).</title>
        <authorList>
            <person name="Chanderbali A."/>
            <person name="Dervinis C."/>
            <person name="Anghel I."/>
            <person name="Soltis D."/>
            <person name="Soltis P."/>
            <person name="Zapata F."/>
        </authorList>
    </citation>
    <scope>NUCLEOTIDE SEQUENCE</scope>
    <source>
        <strain evidence="3">UCBG92.1500</strain>
        <tissue evidence="3">Leaf</tissue>
    </source>
</reference>
<feature type="domain" description="Retrotransposon gag" evidence="2">
    <location>
        <begin position="47"/>
        <end position="117"/>
    </location>
</feature>